<name>A0AC34F8X6_9BILA</name>
<sequence>MFFFSSRMTAKESANIHPRFYTFNIERLIINNATIFDTNQLDDETATEKNEIVEYVAKIVKTVNTVLSIALAFGITVFLGIVIFCIIAPIVLSCTASLTACFWCLRSDSINRNIIDLGRKLERIEAIQKLGKTNENETSAVFDAHVIKRD</sequence>
<dbReference type="WBParaSite" id="ES5_v2.g13700.t1">
    <property type="protein sequence ID" value="ES5_v2.g13700.t1"/>
    <property type="gene ID" value="ES5_v2.g13700"/>
</dbReference>
<proteinExistence type="predicted"/>
<protein>
    <submittedName>
        <fullName evidence="2">Uncharacterized protein</fullName>
    </submittedName>
</protein>
<accession>A0AC34F8X6</accession>
<reference evidence="2" key="1">
    <citation type="submission" date="2022-11" db="UniProtKB">
        <authorList>
            <consortium name="WormBaseParasite"/>
        </authorList>
    </citation>
    <scope>IDENTIFICATION</scope>
</reference>
<evidence type="ECO:0000313" key="1">
    <source>
        <dbReference type="Proteomes" id="UP000887579"/>
    </source>
</evidence>
<evidence type="ECO:0000313" key="2">
    <source>
        <dbReference type="WBParaSite" id="ES5_v2.g13700.t1"/>
    </source>
</evidence>
<dbReference type="Proteomes" id="UP000887579">
    <property type="component" value="Unplaced"/>
</dbReference>
<organism evidence="1 2">
    <name type="scientific">Panagrolaimus sp. ES5</name>
    <dbReference type="NCBI Taxonomy" id="591445"/>
    <lineage>
        <taxon>Eukaryota</taxon>
        <taxon>Metazoa</taxon>
        <taxon>Ecdysozoa</taxon>
        <taxon>Nematoda</taxon>
        <taxon>Chromadorea</taxon>
        <taxon>Rhabditida</taxon>
        <taxon>Tylenchina</taxon>
        <taxon>Panagrolaimomorpha</taxon>
        <taxon>Panagrolaimoidea</taxon>
        <taxon>Panagrolaimidae</taxon>
        <taxon>Panagrolaimus</taxon>
    </lineage>
</organism>